<evidence type="ECO:0000313" key="2">
    <source>
        <dbReference type="Proteomes" id="UP000092993"/>
    </source>
</evidence>
<dbReference type="Proteomes" id="UP000092993">
    <property type="component" value="Unassembled WGS sequence"/>
</dbReference>
<keyword evidence="2" id="KW-1185">Reference proteome</keyword>
<evidence type="ECO:0000313" key="1">
    <source>
        <dbReference type="EMBL" id="OBZ75377.1"/>
    </source>
</evidence>
<sequence>MASTTSDPTILETQLDANSPLMSELFDEKDKVSVSLMLAMCKYYQSGIGTHSEGVVMLDPKFALKHLDALDKNKPVAKLSI</sequence>
<protein>
    <submittedName>
        <fullName evidence="1">Uncharacterized protein</fullName>
    </submittedName>
</protein>
<dbReference type="OrthoDB" id="2436145at2759"/>
<comment type="caution">
    <text evidence="1">The sequence shown here is derived from an EMBL/GenBank/DDBJ whole genome shotgun (WGS) entry which is preliminary data.</text>
</comment>
<dbReference type="AlphaFoldDB" id="A0A1C7MFI5"/>
<organism evidence="1 2">
    <name type="scientific">Grifola frondosa</name>
    <name type="common">Maitake</name>
    <name type="synonym">Polyporus frondosus</name>
    <dbReference type="NCBI Taxonomy" id="5627"/>
    <lineage>
        <taxon>Eukaryota</taxon>
        <taxon>Fungi</taxon>
        <taxon>Dikarya</taxon>
        <taxon>Basidiomycota</taxon>
        <taxon>Agaricomycotina</taxon>
        <taxon>Agaricomycetes</taxon>
        <taxon>Polyporales</taxon>
        <taxon>Grifolaceae</taxon>
        <taxon>Grifola</taxon>
    </lineage>
</organism>
<accession>A0A1C7MFI5</accession>
<proteinExistence type="predicted"/>
<gene>
    <name evidence="1" type="ORF">A0H81_04107</name>
</gene>
<name>A0A1C7MFI5_GRIFR</name>
<dbReference type="EMBL" id="LUGG01000004">
    <property type="protein sequence ID" value="OBZ75377.1"/>
    <property type="molecule type" value="Genomic_DNA"/>
</dbReference>
<reference evidence="1 2" key="1">
    <citation type="submission" date="2016-03" db="EMBL/GenBank/DDBJ databases">
        <title>Whole genome sequencing of Grifola frondosa 9006-11.</title>
        <authorList>
            <person name="Min B."/>
            <person name="Park H."/>
            <person name="Kim J.-G."/>
            <person name="Cho H."/>
            <person name="Oh Y.-L."/>
            <person name="Kong W.-S."/>
            <person name="Choi I.-G."/>
        </authorList>
    </citation>
    <scope>NUCLEOTIDE SEQUENCE [LARGE SCALE GENOMIC DNA]</scope>
    <source>
        <strain evidence="1 2">9006-11</strain>
    </source>
</reference>